<reference evidence="1 2" key="1">
    <citation type="submission" date="2010-12" db="EMBL/GenBank/DDBJ databases">
        <title>Complete sequence of Bacillus cellulosilyticus DSM 2522.</title>
        <authorList>
            <consortium name="US DOE Joint Genome Institute"/>
            <person name="Lucas S."/>
            <person name="Copeland A."/>
            <person name="Lapidus A."/>
            <person name="Cheng J.-F."/>
            <person name="Bruce D."/>
            <person name="Goodwin L."/>
            <person name="Pitluck S."/>
            <person name="Chertkov O."/>
            <person name="Detter J.C."/>
            <person name="Han C."/>
            <person name="Tapia R."/>
            <person name="Land M."/>
            <person name="Hauser L."/>
            <person name="Jeffries C."/>
            <person name="Kyrpides N."/>
            <person name="Ivanova N."/>
            <person name="Mikhailova N."/>
            <person name="Brumm P."/>
            <person name="Mead D."/>
            <person name="Woyke T."/>
        </authorList>
    </citation>
    <scope>NUCLEOTIDE SEQUENCE [LARGE SCALE GENOMIC DNA]</scope>
    <source>
        <strain evidence="2">ATCC 21833 / DSM 2522 / FERM P-1141 / JCM 9156 / N-4</strain>
    </source>
</reference>
<keyword evidence="2" id="KW-1185">Reference proteome</keyword>
<sequence length="266" mass="31319">MDFKSHLKELEKHRCTENKCVLSVYLNTDRASADQQRGEWKIRLKNGLKRLQEYIALSSDENQLRSYKKLRQKVEKEIIGNQSRLSKGVAIFASEEEGNSLWSVHYLQLPIKSRFYWERRPKIDQLLDLTKAYPKSGIILPNLDEVKVIDAELGEIKEKKRFEFDPETEEWTAKEGLASSARVASSASHIDDVKQRYAENHHRFYKEVATIIEKMRNKRKWEKLYLVGDTEMVRALQEKMDIHINKIVHKNLNNRDESKVLNEIYG</sequence>
<dbReference type="Gene3D" id="3.30.420.60">
    <property type="entry name" value="eRF1 domain 2"/>
    <property type="match status" value="1"/>
</dbReference>
<name>E6U0M6_EVAC2</name>
<dbReference type="STRING" id="649639.Bcell_0793"/>
<evidence type="ECO:0008006" key="3">
    <source>
        <dbReference type="Google" id="ProtNLM"/>
    </source>
</evidence>
<evidence type="ECO:0000313" key="1">
    <source>
        <dbReference type="EMBL" id="ADU29074.1"/>
    </source>
</evidence>
<gene>
    <name evidence="1" type="ordered locus">Bcell_0793</name>
</gene>
<dbReference type="EMBL" id="CP002394">
    <property type="protein sequence ID" value="ADU29074.1"/>
    <property type="molecule type" value="Genomic_DNA"/>
</dbReference>
<organism evidence="1 2">
    <name type="scientific">Evansella cellulosilytica (strain ATCC 21833 / DSM 2522 / FERM P-1141 / JCM 9156 / N-4)</name>
    <name type="common">Bacillus cellulosilyticus</name>
    <dbReference type="NCBI Taxonomy" id="649639"/>
    <lineage>
        <taxon>Bacteria</taxon>
        <taxon>Bacillati</taxon>
        <taxon>Bacillota</taxon>
        <taxon>Bacilli</taxon>
        <taxon>Bacillales</taxon>
        <taxon>Bacillaceae</taxon>
        <taxon>Evansella</taxon>
    </lineage>
</organism>
<dbReference type="Pfam" id="PF18846">
    <property type="entry name" value="baeRF_family5"/>
    <property type="match status" value="1"/>
</dbReference>
<dbReference type="AlphaFoldDB" id="E6U0M6"/>
<dbReference type="HOGENOM" id="CLU_1015094_0_0_9"/>
<proteinExistence type="predicted"/>
<dbReference type="eggNOG" id="COG1503">
    <property type="taxonomic scope" value="Bacteria"/>
</dbReference>
<evidence type="ECO:0000313" key="2">
    <source>
        <dbReference type="Proteomes" id="UP000001401"/>
    </source>
</evidence>
<dbReference type="InterPro" id="IPR040983">
    <property type="entry name" value="Bact_RF_family5"/>
</dbReference>
<dbReference type="KEGG" id="bco:Bcell_0793"/>
<accession>E6U0M6</accession>
<dbReference type="OrthoDB" id="5241360at2"/>
<dbReference type="Proteomes" id="UP000001401">
    <property type="component" value="Chromosome"/>
</dbReference>
<dbReference type="InterPro" id="IPR042226">
    <property type="entry name" value="eFR1_2_sf"/>
</dbReference>
<dbReference type="RefSeq" id="WP_013487415.1">
    <property type="nucleotide sequence ID" value="NC_014829.1"/>
</dbReference>
<protein>
    <recommendedName>
        <fullName evidence="3">Protein required for attachment to host cells</fullName>
    </recommendedName>
</protein>